<feature type="non-terminal residue" evidence="1">
    <location>
        <position position="1"/>
    </location>
</feature>
<name>A0A9P1FQW3_9DINO</name>
<accession>A0A9P1FQW3</accession>
<evidence type="ECO:0000313" key="3">
    <source>
        <dbReference type="Proteomes" id="UP001152797"/>
    </source>
</evidence>
<reference evidence="2 3" key="2">
    <citation type="submission" date="2024-05" db="EMBL/GenBank/DDBJ databases">
        <authorList>
            <person name="Chen Y."/>
            <person name="Shah S."/>
            <person name="Dougan E. K."/>
            <person name="Thang M."/>
            <person name="Chan C."/>
        </authorList>
    </citation>
    <scope>NUCLEOTIDE SEQUENCE [LARGE SCALE GENOMIC DNA]</scope>
</reference>
<dbReference type="InterPro" id="IPR009030">
    <property type="entry name" value="Growth_fac_rcpt_cys_sf"/>
</dbReference>
<comment type="caution">
    <text evidence="1">The sequence shown here is derived from an EMBL/GenBank/DDBJ whole genome shotgun (WGS) entry which is preliminary data.</text>
</comment>
<dbReference type="SUPFAM" id="SSF57184">
    <property type="entry name" value="Growth factor receptor domain"/>
    <property type="match status" value="1"/>
</dbReference>
<proteinExistence type="predicted"/>
<reference evidence="1" key="1">
    <citation type="submission" date="2022-10" db="EMBL/GenBank/DDBJ databases">
        <authorList>
            <person name="Chen Y."/>
            <person name="Dougan E. K."/>
            <person name="Chan C."/>
            <person name="Rhodes N."/>
            <person name="Thang M."/>
        </authorList>
    </citation>
    <scope>NUCLEOTIDE SEQUENCE</scope>
</reference>
<dbReference type="OrthoDB" id="435130at2759"/>
<organism evidence="1">
    <name type="scientific">Cladocopium goreaui</name>
    <dbReference type="NCBI Taxonomy" id="2562237"/>
    <lineage>
        <taxon>Eukaryota</taxon>
        <taxon>Sar</taxon>
        <taxon>Alveolata</taxon>
        <taxon>Dinophyceae</taxon>
        <taxon>Suessiales</taxon>
        <taxon>Symbiodiniaceae</taxon>
        <taxon>Cladocopium</taxon>
    </lineage>
</organism>
<evidence type="ECO:0000313" key="2">
    <source>
        <dbReference type="EMBL" id="CAL4772158.1"/>
    </source>
</evidence>
<keyword evidence="3" id="KW-1185">Reference proteome</keyword>
<sequence length="506" mass="53222">MGTGCNGGKSGRVASGGVCKGSCLQGYAPSVSKLDCYAGIFSPESFTCDPEPCKIPTVQNRAGSGCMGIPGDSIASSKVCNAHCQGGYSPSAAKLSCSAGTLTPATFECSPDPCPMPKVGNQLGNGCKGMAGTIIASGGTFETVCARGYTPSVAKLACFAGTLKPNAYICQEDKCKAVTGVPNAPTVACQEGQSIIGGKSCTPRCNAGFSPSITSLACSRGTLNPTTFQCRADNCDVPYVANSLNPTCSEGNNIAHNKRCTPRCKSGYLPSSGSLKCTAGVLRPATFVCKAPCAAPNVLNTNQLCREGRLVSHGRSCTTQCNAGYLPSKASLQCVDGVLTGGPVWCESAPPPIGGNFYNCWTGDPHFVCSHGRRSDPLVPGTHWVLKQSCPGSPNFMWVQGLFGPVRPACTMGTAFGGHFLGKNVITIRSNNNPSWIVKWNGQNIVNAWKRSGHNTYKYNLGGTELSLTWSTNHLQLALSYGVTYKAQRSHWRRQKNIRVSGFYYT</sequence>
<dbReference type="Proteomes" id="UP001152797">
    <property type="component" value="Unassembled WGS sequence"/>
</dbReference>
<dbReference type="EMBL" id="CAMXCT010000925">
    <property type="protein sequence ID" value="CAI3984846.1"/>
    <property type="molecule type" value="Genomic_DNA"/>
</dbReference>
<gene>
    <name evidence="1" type="ORF">C1SCF055_LOCUS12351</name>
</gene>
<evidence type="ECO:0000313" key="1">
    <source>
        <dbReference type="EMBL" id="CAI3984846.1"/>
    </source>
</evidence>
<dbReference type="EMBL" id="CAMXCT030000925">
    <property type="protein sequence ID" value="CAL4772158.1"/>
    <property type="molecule type" value="Genomic_DNA"/>
</dbReference>
<protein>
    <submittedName>
        <fullName evidence="2">Sushi domain-containing protein</fullName>
    </submittedName>
</protein>
<dbReference type="AlphaFoldDB" id="A0A9P1FQW3"/>
<dbReference type="EMBL" id="CAMXCT020000925">
    <property type="protein sequence ID" value="CAL1138221.1"/>
    <property type="molecule type" value="Genomic_DNA"/>
</dbReference>